<dbReference type="RefSeq" id="WP_191616839.1">
    <property type="nucleotide sequence ID" value="NZ_JACYFG010000013.1"/>
</dbReference>
<name>A0A927F7J5_9BACT</name>
<keyword evidence="1" id="KW-0472">Membrane</keyword>
<dbReference type="Proteomes" id="UP000622317">
    <property type="component" value="Unassembled WGS sequence"/>
</dbReference>
<reference evidence="2" key="1">
    <citation type="submission" date="2020-09" db="EMBL/GenBank/DDBJ databases">
        <title>Pelagicoccus enzymogenes sp. nov. with an EPS production, isolated from marine sediment.</title>
        <authorList>
            <person name="Feng X."/>
        </authorList>
    </citation>
    <scope>NUCLEOTIDE SEQUENCE</scope>
    <source>
        <strain evidence="2">NFK12</strain>
    </source>
</reference>
<keyword evidence="3" id="KW-1185">Reference proteome</keyword>
<proteinExistence type="predicted"/>
<protein>
    <submittedName>
        <fullName evidence="2">Prepilin-type N-terminal cleavage/methylation domain-containing protein</fullName>
    </submittedName>
</protein>
<dbReference type="NCBIfam" id="TIGR02532">
    <property type="entry name" value="IV_pilin_GFxxxE"/>
    <property type="match status" value="1"/>
</dbReference>
<organism evidence="2 3">
    <name type="scientific">Pelagicoccus enzymogenes</name>
    <dbReference type="NCBI Taxonomy" id="2773457"/>
    <lineage>
        <taxon>Bacteria</taxon>
        <taxon>Pseudomonadati</taxon>
        <taxon>Verrucomicrobiota</taxon>
        <taxon>Opitutia</taxon>
        <taxon>Puniceicoccales</taxon>
        <taxon>Pelagicoccaceae</taxon>
        <taxon>Pelagicoccus</taxon>
    </lineage>
</organism>
<comment type="caution">
    <text evidence="2">The sequence shown here is derived from an EMBL/GenBank/DDBJ whole genome shotgun (WGS) entry which is preliminary data.</text>
</comment>
<evidence type="ECO:0000313" key="3">
    <source>
        <dbReference type="Proteomes" id="UP000622317"/>
    </source>
</evidence>
<dbReference type="Pfam" id="PF07963">
    <property type="entry name" value="N_methyl"/>
    <property type="match status" value="1"/>
</dbReference>
<dbReference type="EMBL" id="JACYFG010000013">
    <property type="protein sequence ID" value="MBD5779707.1"/>
    <property type="molecule type" value="Genomic_DNA"/>
</dbReference>
<dbReference type="InterPro" id="IPR012902">
    <property type="entry name" value="N_methyl_site"/>
</dbReference>
<evidence type="ECO:0000256" key="1">
    <source>
        <dbReference type="SAM" id="Phobius"/>
    </source>
</evidence>
<dbReference type="AlphaFoldDB" id="A0A927F7J5"/>
<keyword evidence="1" id="KW-1133">Transmembrane helix</keyword>
<keyword evidence="1" id="KW-0812">Transmembrane</keyword>
<accession>A0A927F7J5</accession>
<gene>
    <name evidence="2" type="ORF">IEN85_09390</name>
</gene>
<feature type="transmembrane region" description="Helical" evidence="1">
    <location>
        <begin position="12"/>
        <end position="34"/>
    </location>
</feature>
<evidence type="ECO:0000313" key="2">
    <source>
        <dbReference type="EMBL" id="MBD5779707.1"/>
    </source>
</evidence>
<sequence>MMTPKKRRAFTLVELVVSLAITSVIAFFVFSFAASLADLWRNTEGGVDTELDAQIALDRIVMDLEAAIFQERQDPLGNAVPMFALSAIAKGDDDPYQVSFSNRWQDIDESARPAEWHFDPGQHRYGWAGSWLRFFTAAPSFNAVGYQVIRRPAFGDSSVDRYLLHRSLIRQDNTIAGGFDIVNGNYQDGTTANAIASPRLDSAILEDVVDFGLRLYVFDESMSGTDDSPRGLRLVFPADANGNLDINDKEHLGSTLTGNNFGSRYPEVAEVFLRVLDDVGADLLIRLEAGETVSDYNEIVEKHSRLYQRMVRLPGREPKGYTP</sequence>